<dbReference type="InterPro" id="IPR003593">
    <property type="entry name" value="AAA+_ATPase"/>
</dbReference>
<dbReference type="InterPro" id="IPR002197">
    <property type="entry name" value="HTH_Fis"/>
</dbReference>
<dbReference type="Gene3D" id="3.40.50.300">
    <property type="entry name" value="P-loop containing nucleotide triphosphate hydrolases"/>
    <property type="match status" value="1"/>
</dbReference>
<evidence type="ECO:0000313" key="9">
    <source>
        <dbReference type="Proteomes" id="UP000030661"/>
    </source>
</evidence>
<protein>
    <submittedName>
        <fullName evidence="8">Sigma-54 interaction domain protein</fullName>
    </submittedName>
</protein>
<dbReference type="PROSITE" id="PS50112">
    <property type="entry name" value="PAS"/>
    <property type="match status" value="1"/>
</dbReference>
<name>A0A081BVG8_VECG1</name>
<dbReference type="PANTHER" id="PTHR32071:SF117">
    <property type="entry name" value="PTS-DEPENDENT DIHYDROXYACETONE KINASE OPERON REGULATORY PROTEIN-RELATED"/>
    <property type="match status" value="1"/>
</dbReference>
<dbReference type="PROSITE" id="PS50045">
    <property type="entry name" value="SIGMA54_INTERACT_4"/>
    <property type="match status" value="1"/>
</dbReference>
<dbReference type="Gene3D" id="1.10.10.60">
    <property type="entry name" value="Homeodomain-like"/>
    <property type="match status" value="1"/>
</dbReference>
<evidence type="ECO:0000256" key="3">
    <source>
        <dbReference type="ARBA" id="ARBA00023015"/>
    </source>
</evidence>
<dbReference type="SMART" id="SM00382">
    <property type="entry name" value="AAA"/>
    <property type="match status" value="1"/>
</dbReference>
<sequence>MNDAARLLQDQSFIRTLMDSLPCGFMVLDEEGRVQLINAIMQQTFGITEQPVRGKKYGDVLRCIHPLESSVTCGFTAYCPGCETRKLAFSALAENRRLTAQTSVQLLINGQLKNHLLLLSAVPFAFADRRSVMLIIENIGKLISHSLPVQPAFRGIVGQNPKMQELFTTIRHVAQTNAAVLIQGESGTGKELVALAIHQESPRAEKHFIPVNCGALPESLAETELFGHVKGAFTGAIHDRKGRFELADHGTIFLDEVGELSPAMQAKLLRVLQSGEIQRVGSERMIQVNVRVISATNKNLEEEVEAGRFREDLYYRLRVVPMTVPPLRERCGDIPLLIEHFLAEFAREPGLYKVTLSPAALSVLVEYSWPGNVRELQNVLQYAMIRSQGDMIESDHLPLLLPSPLPVRHRETELREQDVTLALQKAGGNKRRAAQILGVSRSSLYRFFDRQKK</sequence>
<dbReference type="CDD" id="cd00130">
    <property type="entry name" value="PAS"/>
    <property type="match status" value="1"/>
</dbReference>
<dbReference type="AlphaFoldDB" id="A0A081BVG8"/>
<keyword evidence="9" id="KW-1185">Reference proteome</keyword>
<evidence type="ECO:0000256" key="4">
    <source>
        <dbReference type="ARBA" id="ARBA00023125"/>
    </source>
</evidence>
<accession>A0A081BVG8</accession>
<dbReference type="eggNOG" id="COG3829">
    <property type="taxonomic scope" value="Bacteria"/>
</dbReference>
<dbReference type="InterPro" id="IPR035965">
    <property type="entry name" value="PAS-like_dom_sf"/>
</dbReference>
<dbReference type="InterPro" id="IPR013767">
    <property type="entry name" value="PAS_fold"/>
</dbReference>
<feature type="domain" description="Sigma-54 factor interaction" evidence="6">
    <location>
        <begin position="156"/>
        <end position="385"/>
    </location>
</feature>
<dbReference type="HOGENOM" id="CLU_000445_8_1_0"/>
<keyword evidence="4" id="KW-0238">DNA-binding</keyword>
<keyword evidence="5" id="KW-0804">Transcription</keyword>
<dbReference type="InterPro" id="IPR058031">
    <property type="entry name" value="AAA_lid_NorR"/>
</dbReference>
<dbReference type="InterPro" id="IPR002078">
    <property type="entry name" value="Sigma_54_int"/>
</dbReference>
<dbReference type="PANTHER" id="PTHR32071">
    <property type="entry name" value="TRANSCRIPTIONAL REGULATORY PROTEIN"/>
    <property type="match status" value="1"/>
</dbReference>
<dbReference type="Gene3D" id="3.30.450.20">
    <property type="entry name" value="PAS domain"/>
    <property type="match status" value="1"/>
</dbReference>
<dbReference type="EMBL" id="DF820464">
    <property type="protein sequence ID" value="GAK56323.1"/>
    <property type="molecule type" value="Genomic_DNA"/>
</dbReference>
<gene>
    <name evidence="8" type="ORF">U27_03285</name>
</gene>
<dbReference type="Gene3D" id="1.10.8.60">
    <property type="match status" value="1"/>
</dbReference>
<keyword evidence="1" id="KW-0547">Nucleotide-binding</keyword>
<dbReference type="GO" id="GO:0043565">
    <property type="term" value="F:sequence-specific DNA binding"/>
    <property type="evidence" value="ECO:0007669"/>
    <property type="project" value="InterPro"/>
</dbReference>
<evidence type="ECO:0000256" key="5">
    <source>
        <dbReference type="ARBA" id="ARBA00023163"/>
    </source>
</evidence>
<dbReference type="SUPFAM" id="SSF52540">
    <property type="entry name" value="P-loop containing nucleoside triphosphate hydrolases"/>
    <property type="match status" value="1"/>
</dbReference>
<dbReference type="Pfam" id="PF00989">
    <property type="entry name" value="PAS"/>
    <property type="match status" value="1"/>
</dbReference>
<dbReference type="Pfam" id="PF25601">
    <property type="entry name" value="AAA_lid_14"/>
    <property type="match status" value="1"/>
</dbReference>
<dbReference type="SMART" id="SM00091">
    <property type="entry name" value="PAS"/>
    <property type="match status" value="1"/>
</dbReference>
<evidence type="ECO:0000259" key="7">
    <source>
        <dbReference type="PROSITE" id="PS50112"/>
    </source>
</evidence>
<dbReference type="STRING" id="1499967.U27_03285"/>
<dbReference type="SUPFAM" id="SSF55785">
    <property type="entry name" value="PYP-like sensor domain (PAS domain)"/>
    <property type="match status" value="1"/>
</dbReference>
<dbReference type="CDD" id="cd00009">
    <property type="entry name" value="AAA"/>
    <property type="match status" value="1"/>
</dbReference>
<evidence type="ECO:0000313" key="8">
    <source>
        <dbReference type="EMBL" id="GAK56323.1"/>
    </source>
</evidence>
<feature type="domain" description="PAS" evidence="7">
    <location>
        <begin position="10"/>
        <end position="66"/>
    </location>
</feature>
<evidence type="ECO:0000256" key="2">
    <source>
        <dbReference type="ARBA" id="ARBA00022840"/>
    </source>
</evidence>
<dbReference type="InterPro" id="IPR025662">
    <property type="entry name" value="Sigma_54_int_dom_ATP-bd_1"/>
</dbReference>
<evidence type="ECO:0000259" key="6">
    <source>
        <dbReference type="PROSITE" id="PS50045"/>
    </source>
</evidence>
<dbReference type="PROSITE" id="PS00675">
    <property type="entry name" value="SIGMA54_INTERACT_1"/>
    <property type="match status" value="1"/>
</dbReference>
<dbReference type="FunFam" id="3.40.50.300:FF:000006">
    <property type="entry name" value="DNA-binding transcriptional regulator NtrC"/>
    <property type="match status" value="1"/>
</dbReference>
<dbReference type="InterPro" id="IPR000014">
    <property type="entry name" value="PAS"/>
</dbReference>
<proteinExistence type="predicted"/>
<dbReference type="Proteomes" id="UP000030661">
    <property type="component" value="Unassembled WGS sequence"/>
</dbReference>
<dbReference type="SUPFAM" id="SSF46689">
    <property type="entry name" value="Homeodomain-like"/>
    <property type="match status" value="1"/>
</dbReference>
<organism evidence="8">
    <name type="scientific">Vecturithrix granuli</name>
    <dbReference type="NCBI Taxonomy" id="1499967"/>
    <lineage>
        <taxon>Bacteria</taxon>
        <taxon>Candidatus Moduliflexota</taxon>
        <taxon>Candidatus Vecturitrichia</taxon>
        <taxon>Candidatus Vecturitrichales</taxon>
        <taxon>Candidatus Vecturitrichaceae</taxon>
        <taxon>Candidatus Vecturithrix</taxon>
    </lineage>
</organism>
<keyword evidence="2" id="KW-0067">ATP-binding</keyword>
<dbReference type="PROSITE" id="PS00688">
    <property type="entry name" value="SIGMA54_INTERACT_3"/>
    <property type="match status" value="1"/>
</dbReference>
<dbReference type="Pfam" id="PF00158">
    <property type="entry name" value="Sigma54_activat"/>
    <property type="match status" value="1"/>
</dbReference>
<reference evidence="8" key="1">
    <citation type="journal article" date="2015" name="PeerJ">
        <title>First genomic representation of candidate bacterial phylum KSB3 points to enhanced environmental sensing as a trigger of wastewater bulking.</title>
        <authorList>
            <person name="Sekiguchi Y."/>
            <person name="Ohashi A."/>
            <person name="Parks D.H."/>
            <person name="Yamauchi T."/>
            <person name="Tyson G.W."/>
            <person name="Hugenholtz P."/>
        </authorList>
    </citation>
    <scope>NUCLEOTIDE SEQUENCE [LARGE SCALE GENOMIC DNA]</scope>
</reference>
<dbReference type="GO" id="GO:0005524">
    <property type="term" value="F:ATP binding"/>
    <property type="evidence" value="ECO:0007669"/>
    <property type="project" value="UniProtKB-KW"/>
</dbReference>
<dbReference type="Pfam" id="PF02954">
    <property type="entry name" value="HTH_8"/>
    <property type="match status" value="1"/>
</dbReference>
<dbReference type="InterPro" id="IPR027417">
    <property type="entry name" value="P-loop_NTPase"/>
</dbReference>
<dbReference type="PRINTS" id="PR01590">
    <property type="entry name" value="HTHFIS"/>
</dbReference>
<dbReference type="InterPro" id="IPR009057">
    <property type="entry name" value="Homeodomain-like_sf"/>
</dbReference>
<dbReference type="GO" id="GO:0006355">
    <property type="term" value="P:regulation of DNA-templated transcription"/>
    <property type="evidence" value="ECO:0007669"/>
    <property type="project" value="InterPro"/>
</dbReference>
<evidence type="ECO:0000256" key="1">
    <source>
        <dbReference type="ARBA" id="ARBA00022741"/>
    </source>
</evidence>
<dbReference type="InterPro" id="IPR025944">
    <property type="entry name" value="Sigma_54_int_dom_CS"/>
</dbReference>
<keyword evidence="3" id="KW-0805">Transcription regulation</keyword>